<organism evidence="1 2">
    <name type="scientific">Moorena bouillonii PNG</name>
    <dbReference type="NCBI Taxonomy" id="568701"/>
    <lineage>
        <taxon>Bacteria</taxon>
        <taxon>Bacillati</taxon>
        <taxon>Cyanobacteriota</taxon>
        <taxon>Cyanophyceae</taxon>
        <taxon>Coleofasciculales</taxon>
        <taxon>Coleofasciculaceae</taxon>
        <taxon>Moorena</taxon>
    </lineage>
</organism>
<sequence length="77" mass="8333">MAIAGLLTQILSKLISAMPTKAFCRVGIAGLLTQILPKLISAMPTNQGTHGWFLNQCPPYIIVDWWALPISLLGVQS</sequence>
<proteinExistence type="predicted"/>
<accession>A0A1U7N6U6</accession>
<evidence type="ECO:0000313" key="1">
    <source>
        <dbReference type="EMBL" id="OLT61668.1"/>
    </source>
</evidence>
<gene>
    <name evidence="1" type="ORF">BJP37_24240</name>
</gene>
<evidence type="ECO:0000313" key="2">
    <source>
        <dbReference type="Proteomes" id="UP000186657"/>
    </source>
</evidence>
<keyword evidence="2" id="KW-1185">Reference proteome</keyword>
<dbReference type="EMBL" id="MKZS01000001">
    <property type="protein sequence ID" value="OLT61668.1"/>
    <property type="molecule type" value="Genomic_DNA"/>
</dbReference>
<reference evidence="1 2" key="1">
    <citation type="submission" date="2016-10" db="EMBL/GenBank/DDBJ databases">
        <title>Comparative genomics uncovers the prolific and rare metabolic potential of the cyanobacterial genus Moorea.</title>
        <authorList>
            <person name="Leao T."/>
            <person name="Castelao G."/>
            <person name="Korobeynikov A."/>
            <person name="Monroe E.A."/>
            <person name="Podell S."/>
            <person name="Glukhov E."/>
            <person name="Allen E."/>
            <person name="Gerwick W.H."/>
            <person name="Gerwick L."/>
        </authorList>
    </citation>
    <scope>NUCLEOTIDE SEQUENCE [LARGE SCALE GENOMIC DNA]</scope>
    <source>
        <strain evidence="1 2">PNG5-198</strain>
    </source>
</reference>
<protein>
    <submittedName>
        <fullName evidence="1">Uncharacterized protein</fullName>
    </submittedName>
</protein>
<comment type="caution">
    <text evidence="1">The sequence shown here is derived from an EMBL/GenBank/DDBJ whole genome shotgun (WGS) entry which is preliminary data.</text>
</comment>
<dbReference type="AlphaFoldDB" id="A0A1U7N6U6"/>
<name>A0A1U7N6U6_9CYAN</name>
<dbReference type="Proteomes" id="UP000186657">
    <property type="component" value="Unassembled WGS sequence"/>
</dbReference>